<dbReference type="GO" id="GO:0008170">
    <property type="term" value="F:N-methyltransferase activity"/>
    <property type="evidence" value="ECO:0007669"/>
    <property type="project" value="InterPro"/>
</dbReference>
<evidence type="ECO:0000259" key="4">
    <source>
        <dbReference type="Pfam" id="PF01555"/>
    </source>
</evidence>
<proteinExistence type="inferred from homology"/>
<evidence type="ECO:0000256" key="1">
    <source>
        <dbReference type="ARBA" id="ARBA00022603"/>
    </source>
</evidence>
<dbReference type="Gene3D" id="3.40.50.150">
    <property type="entry name" value="Vaccinia Virus protein VP39"/>
    <property type="match status" value="1"/>
</dbReference>
<evidence type="ECO:0000313" key="5">
    <source>
        <dbReference type="EMBL" id="PIR91034.1"/>
    </source>
</evidence>
<keyword evidence="1" id="KW-0489">Methyltransferase</keyword>
<keyword evidence="2" id="KW-0808">Transferase</keyword>
<evidence type="ECO:0000313" key="6">
    <source>
        <dbReference type="Proteomes" id="UP000228906"/>
    </source>
</evidence>
<dbReference type="GO" id="GO:0032259">
    <property type="term" value="P:methylation"/>
    <property type="evidence" value="ECO:0007669"/>
    <property type="project" value="UniProtKB-KW"/>
</dbReference>
<sequence length="175" mass="20015">MDDIRVPQLVELEHRKRCENVPSVINGKFFKTKFNDKGKNPGDVWGDIKQLTYKSKELVGREFLNTIQKPVKLIERIIKASSKEGDLVLDPFAGLGTTFVACKNTNKNFIGFEINQKFVDIANKRIGDTQQGKIIDLFSLLSQEWRQSKMEKLFIKNNYINKICKLLGAGNPVLR</sequence>
<accession>A0A2H0UVZ2</accession>
<dbReference type="PANTHER" id="PTHR13370">
    <property type="entry name" value="RNA METHYLASE-RELATED"/>
    <property type="match status" value="1"/>
</dbReference>
<dbReference type="EMBL" id="PFAV01000061">
    <property type="protein sequence ID" value="PIR91034.1"/>
    <property type="molecule type" value="Genomic_DNA"/>
</dbReference>
<dbReference type="PANTHER" id="PTHR13370:SF3">
    <property type="entry name" value="TRNA (GUANINE(10)-N2)-METHYLTRANSFERASE HOMOLOG"/>
    <property type="match status" value="1"/>
</dbReference>
<feature type="domain" description="DNA methylase N-4/N-6" evidence="4">
    <location>
        <begin position="34"/>
        <end position="124"/>
    </location>
</feature>
<dbReference type="InterPro" id="IPR001091">
    <property type="entry name" value="RM_Methyltransferase"/>
</dbReference>
<dbReference type="GO" id="GO:0003677">
    <property type="term" value="F:DNA binding"/>
    <property type="evidence" value="ECO:0007669"/>
    <property type="project" value="InterPro"/>
</dbReference>
<comment type="similarity">
    <text evidence="3">Belongs to the N(4)/N(6)-methyltransferase family.</text>
</comment>
<dbReference type="Proteomes" id="UP000228906">
    <property type="component" value="Unassembled WGS sequence"/>
</dbReference>
<dbReference type="AlphaFoldDB" id="A0A2H0UVZ2"/>
<name>A0A2H0UVZ2_9BACT</name>
<organism evidence="5 6">
    <name type="scientific">bacterium (Candidatus Gribaldobacteria) CG10_big_fil_rev_8_21_14_0_10_41_12</name>
    <dbReference type="NCBI Taxonomy" id="2014277"/>
    <lineage>
        <taxon>Bacteria</taxon>
        <taxon>Candidatus Gribaldobacteria</taxon>
    </lineage>
</organism>
<evidence type="ECO:0000256" key="3">
    <source>
        <dbReference type="RuleBase" id="RU362026"/>
    </source>
</evidence>
<dbReference type="InterPro" id="IPR029063">
    <property type="entry name" value="SAM-dependent_MTases_sf"/>
</dbReference>
<dbReference type="GO" id="GO:0005737">
    <property type="term" value="C:cytoplasm"/>
    <property type="evidence" value="ECO:0007669"/>
    <property type="project" value="TreeGrafter"/>
</dbReference>
<protein>
    <recommendedName>
        <fullName evidence="3">Methyltransferase</fullName>
        <ecNumber evidence="3">2.1.1.-</ecNumber>
    </recommendedName>
</protein>
<dbReference type="SUPFAM" id="SSF53335">
    <property type="entry name" value="S-adenosyl-L-methionine-dependent methyltransferases"/>
    <property type="match status" value="1"/>
</dbReference>
<dbReference type="Pfam" id="PF01555">
    <property type="entry name" value="N6_N4_Mtase"/>
    <property type="match status" value="1"/>
</dbReference>
<dbReference type="InterPro" id="IPR002941">
    <property type="entry name" value="DNA_methylase_N4/N6"/>
</dbReference>
<comment type="caution">
    <text evidence="5">The sequence shown here is derived from an EMBL/GenBank/DDBJ whole genome shotgun (WGS) entry which is preliminary data.</text>
</comment>
<gene>
    <name evidence="5" type="ORF">COU03_03350</name>
</gene>
<evidence type="ECO:0000256" key="2">
    <source>
        <dbReference type="ARBA" id="ARBA00022679"/>
    </source>
</evidence>
<dbReference type="EC" id="2.1.1.-" evidence="3"/>
<dbReference type="PRINTS" id="PR00508">
    <property type="entry name" value="S21N4MTFRASE"/>
</dbReference>
<reference evidence="6" key="1">
    <citation type="submission" date="2017-09" db="EMBL/GenBank/DDBJ databases">
        <title>Depth-based differentiation of microbial function through sediment-hosted aquifers and enrichment of novel symbionts in the deep terrestrial subsurface.</title>
        <authorList>
            <person name="Probst A.J."/>
            <person name="Ladd B."/>
            <person name="Jarett J.K."/>
            <person name="Geller-Mcgrath D.E."/>
            <person name="Sieber C.M.K."/>
            <person name="Emerson J.B."/>
            <person name="Anantharaman K."/>
            <person name="Thomas B.C."/>
            <person name="Malmstrom R."/>
            <person name="Stieglmeier M."/>
            <person name="Klingl A."/>
            <person name="Woyke T."/>
            <person name="Ryan C.M."/>
            <person name="Banfield J.F."/>
        </authorList>
    </citation>
    <scope>NUCLEOTIDE SEQUENCE [LARGE SCALE GENOMIC DNA]</scope>
</reference>